<evidence type="ECO:0000256" key="1">
    <source>
        <dbReference type="ARBA" id="ARBA00006464"/>
    </source>
</evidence>
<dbReference type="Proteomes" id="UP000178606">
    <property type="component" value="Unassembled WGS sequence"/>
</dbReference>
<dbReference type="InterPro" id="IPR003362">
    <property type="entry name" value="Bact_transf"/>
</dbReference>
<dbReference type="PANTHER" id="PTHR30576:SF10">
    <property type="entry name" value="SLL5057 PROTEIN"/>
    <property type="match status" value="1"/>
</dbReference>
<evidence type="ECO:0000313" key="4">
    <source>
        <dbReference type="EMBL" id="OGG44274.1"/>
    </source>
</evidence>
<dbReference type="AlphaFoldDB" id="A0A1F6C519"/>
<keyword evidence="2" id="KW-1133">Transmembrane helix</keyword>
<keyword evidence="4" id="KW-0808">Transferase</keyword>
<sequence>MEELHQRFSEGLSGSSRRLRFWRKKYAWRVVVGGAGVLKRALDIAAAAALLIGLSPLFLAVAALIKLTDGGPVFFWQTRVGRWGREFPFPKFRSMVVNAEQLKDSLLGQNHHEDGVTFKMRRDPRVTWIGRIIRKLSIDELPQLWNVLKGDMSLVGPRPPVPREVVLYTLADRRRLDVTPGLTCIWQVSGRGDIPFREQVKLDVQYIESRSLWLDLKLLLKTVPVVLLGKGAY</sequence>
<feature type="domain" description="Bacterial sugar transferase" evidence="3">
    <location>
        <begin position="39"/>
        <end position="227"/>
    </location>
</feature>
<accession>A0A1F6C519</accession>
<dbReference type="Pfam" id="PF02397">
    <property type="entry name" value="Bac_transf"/>
    <property type="match status" value="1"/>
</dbReference>
<organism evidence="4 5">
    <name type="scientific">Handelsmanbacteria sp. (strain RIFCSPLOWO2_12_FULL_64_10)</name>
    <dbReference type="NCBI Taxonomy" id="1817868"/>
    <lineage>
        <taxon>Bacteria</taxon>
        <taxon>Candidatus Handelsmaniibacteriota</taxon>
    </lineage>
</organism>
<reference evidence="4 5" key="1">
    <citation type="journal article" date="2016" name="Nat. Commun.">
        <title>Thousands of microbial genomes shed light on interconnected biogeochemical processes in an aquifer system.</title>
        <authorList>
            <person name="Anantharaman K."/>
            <person name="Brown C.T."/>
            <person name="Hug L.A."/>
            <person name="Sharon I."/>
            <person name="Castelle C.J."/>
            <person name="Probst A.J."/>
            <person name="Thomas B.C."/>
            <person name="Singh A."/>
            <person name="Wilkins M.J."/>
            <person name="Karaoz U."/>
            <person name="Brodie E.L."/>
            <person name="Williams K.H."/>
            <person name="Hubbard S.S."/>
            <person name="Banfield J.F."/>
        </authorList>
    </citation>
    <scope>NUCLEOTIDE SEQUENCE [LARGE SCALE GENOMIC DNA]</scope>
    <source>
        <strain evidence="5">RIFCSPLOWO2_12_FULL_64_10</strain>
    </source>
</reference>
<gene>
    <name evidence="4" type="ORF">A3F84_14895</name>
</gene>
<evidence type="ECO:0000313" key="5">
    <source>
        <dbReference type="Proteomes" id="UP000178606"/>
    </source>
</evidence>
<keyword evidence="2" id="KW-0812">Transmembrane</keyword>
<protein>
    <submittedName>
        <fullName evidence="4">Glycosyl transferase</fullName>
    </submittedName>
</protein>
<dbReference type="EMBL" id="MFKF01000409">
    <property type="protein sequence ID" value="OGG44274.1"/>
    <property type="molecule type" value="Genomic_DNA"/>
</dbReference>
<feature type="transmembrane region" description="Helical" evidence="2">
    <location>
        <begin position="44"/>
        <end position="65"/>
    </location>
</feature>
<dbReference type="PANTHER" id="PTHR30576">
    <property type="entry name" value="COLANIC BIOSYNTHESIS UDP-GLUCOSE LIPID CARRIER TRANSFERASE"/>
    <property type="match status" value="1"/>
</dbReference>
<proteinExistence type="inferred from homology"/>
<name>A0A1F6C519_HANXR</name>
<comment type="similarity">
    <text evidence="1">Belongs to the bacterial sugar transferase family.</text>
</comment>
<dbReference type="GO" id="GO:0016780">
    <property type="term" value="F:phosphotransferase activity, for other substituted phosphate groups"/>
    <property type="evidence" value="ECO:0007669"/>
    <property type="project" value="TreeGrafter"/>
</dbReference>
<evidence type="ECO:0000259" key="3">
    <source>
        <dbReference type="Pfam" id="PF02397"/>
    </source>
</evidence>
<keyword evidence="2" id="KW-0472">Membrane</keyword>
<evidence type="ECO:0000256" key="2">
    <source>
        <dbReference type="SAM" id="Phobius"/>
    </source>
</evidence>
<comment type="caution">
    <text evidence="4">The sequence shown here is derived from an EMBL/GenBank/DDBJ whole genome shotgun (WGS) entry which is preliminary data.</text>
</comment>